<keyword evidence="7" id="KW-0479">Metal-binding</keyword>
<feature type="transmembrane region" description="Helical" evidence="16">
    <location>
        <begin position="144"/>
        <end position="162"/>
    </location>
</feature>
<dbReference type="InterPro" id="IPR027256">
    <property type="entry name" value="P-typ_ATPase_IB"/>
</dbReference>
<accession>A0A6J6B6T8</accession>
<dbReference type="PANTHER" id="PTHR43520">
    <property type="entry name" value="ATP7, ISOFORM B"/>
    <property type="match status" value="1"/>
</dbReference>
<dbReference type="InterPro" id="IPR044492">
    <property type="entry name" value="P_typ_ATPase_HD_dom"/>
</dbReference>
<evidence type="ECO:0000259" key="17">
    <source>
        <dbReference type="Pfam" id="PF00122"/>
    </source>
</evidence>
<dbReference type="NCBIfam" id="TIGR01494">
    <property type="entry name" value="ATPase_P-type"/>
    <property type="match status" value="1"/>
</dbReference>
<dbReference type="GO" id="GO:0055070">
    <property type="term" value="P:copper ion homeostasis"/>
    <property type="evidence" value="ECO:0007669"/>
    <property type="project" value="TreeGrafter"/>
</dbReference>
<feature type="transmembrane region" description="Helical" evidence="16">
    <location>
        <begin position="713"/>
        <end position="735"/>
    </location>
</feature>
<evidence type="ECO:0000256" key="13">
    <source>
        <dbReference type="ARBA" id="ARBA00023065"/>
    </source>
</evidence>
<feature type="region of interest" description="Disordered" evidence="15">
    <location>
        <begin position="78"/>
        <end position="101"/>
    </location>
</feature>
<protein>
    <submittedName>
        <fullName evidence="18">Unannotated protein</fullName>
    </submittedName>
</protein>
<evidence type="ECO:0000256" key="15">
    <source>
        <dbReference type="SAM" id="MobiDB-lite"/>
    </source>
</evidence>
<dbReference type="InterPro" id="IPR018303">
    <property type="entry name" value="ATPase_P-typ_P_site"/>
</dbReference>
<dbReference type="InterPro" id="IPR023299">
    <property type="entry name" value="ATPase_P-typ_cyto_dom_N"/>
</dbReference>
<feature type="transmembrane region" description="Helical" evidence="16">
    <location>
        <begin position="741"/>
        <end position="761"/>
    </location>
</feature>
<dbReference type="NCBIfam" id="TIGR01511">
    <property type="entry name" value="ATPase-IB1_Cu"/>
    <property type="match status" value="1"/>
</dbReference>
<dbReference type="Pfam" id="PF00122">
    <property type="entry name" value="E1-E2_ATPase"/>
    <property type="match status" value="1"/>
</dbReference>
<dbReference type="PANTHER" id="PTHR43520:SF5">
    <property type="entry name" value="CATION-TRANSPORTING P-TYPE ATPASE-RELATED"/>
    <property type="match status" value="1"/>
</dbReference>
<dbReference type="InterPro" id="IPR036412">
    <property type="entry name" value="HAD-like_sf"/>
</dbReference>
<dbReference type="GO" id="GO:0016887">
    <property type="term" value="F:ATP hydrolysis activity"/>
    <property type="evidence" value="ECO:0007669"/>
    <property type="project" value="InterPro"/>
</dbReference>
<evidence type="ECO:0000256" key="9">
    <source>
        <dbReference type="ARBA" id="ARBA00022840"/>
    </source>
</evidence>
<keyword evidence="10" id="KW-0460">Magnesium</keyword>
<dbReference type="InterPro" id="IPR023298">
    <property type="entry name" value="ATPase_P-typ_TM_dom_sf"/>
</dbReference>
<keyword evidence="6 16" id="KW-0812">Transmembrane</keyword>
<dbReference type="SFLD" id="SFLDS00003">
    <property type="entry name" value="Haloacid_Dehalogenase"/>
    <property type="match status" value="1"/>
</dbReference>
<evidence type="ECO:0000256" key="2">
    <source>
        <dbReference type="ARBA" id="ARBA00006024"/>
    </source>
</evidence>
<dbReference type="GO" id="GO:0043682">
    <property type="term" value="F:P-type divalent copper transporter activity"/>
    <property type="evidence" value="ECO:0007669"/>
    <property type="project" value="TreeGrafter"/>
</dbReference>
<evidence type="ECO:0000256" key="6">
    <source>
        <dbReference type="ARBA" id="ARBA00022692"/>
    </source>
</evidence>
<keyword evidence="5" id="KW-0597">Phosphoprotein</keyword>
<dbReference type="GO" id="GO:0005886">
    <property type="term" value="C:plasma membrane"/>
    <property type="evidence" value="ECO:0007669"/>
    <property type="project" value="UniProtKB-SubCell"/>
</dbReference>
<dbReference type="InterPro" id="IPR001757">
    <property type="entry name" value="P_typ_ATPase"/>
</dbReference>
<dbReference type="NCBIfam" id="TIGR01525">
    <property type="entry name" value="ATPase-IB_hvy"/>
    <property type="match status" value="1"/>
</dbReference>
<organism evidence="18">
    <name type="scientific">freshwater metagenome</name>
    <dbReference type="NCBI Taxonomy" id="449393"/>
    <lineage>
        <taxon>unclassified sequences</taxon>
        <taxon>metagenomes</taxon>
        <taxon>ecological metagenomes</taxon>
    </lineage>
</organism>
<evidence type="ECO:0000256" key="14">
    <source>
        <dbReference type="ARBA" id="ARBA00023136"/>
    </source>
</evidence>
<name>A0A6J6B6T8_9ZZZZ</name>
<dbReference type="SUPFAM" id="SSF81653">
    <property type="entry name" value="Calcium ATPase, transduction domain A"/>
    <property type="match status" value="1"/>
</dbReference>
<evidence type="ECO:0000313" key="18">
    <source>
        <dbReference type="EMBL" id="CAB4534158.1"/>
    </source>
</evidence>
<feature type="transmembrane region" description="Helical" evidence="16">
    <location>
        <begin position="366"/>
        <end position="388"/>
    </location>
</feature>
<dbReference type="Gene3D" id="3.40.50.1000">
    <property type="entry name" value="HAD superfamily/HAD-like"/>
    <property type="match status" value="1"/>
</dbReference>
<evidence type="ECO:0000256" key="7">
    <source>
        <dbReference type="ARBA" id="ARBA00022723"/>
    </source>
</evidence>
<comment type="similarity">
    <text evidence="2">Belongs to the cation transport ATPase (P-type) (TC 3.A.3) family. Type IB subfamily.</text>
</comment>
<keyword evidence="9" id="KW-0067">ATP-binding</keyword>
<sequence>MTNEKHQHMHDDAHAHAHEKNCKSHEGDAGLMCVCDHNPGGECHCPPNECKCDQEHHLIGEVQVGHACCEHGGEHDDRSSGAGHDMHSGHAGHHGHGDHSHHDPAIFKKQFWFAFALTVPAIYFSHAIQMIFGYQAIEFPFSNYIPALAGAILFFTGGRVFLTTGWQEIKAKQPGMMALIAMALIVAFGYSATLTAFEIAGSPIAGMDFWWELASLVTIMLLGHWIEMSSIMKAQNSMENLAALLPNTADLIDGEQITRVPRTSLEVGDIVLVRPGSSVPADGLIVQGSSRVNESMVTGESAEVEKTEGDVVIAGTINASAAKLGQGALTVRVTAVGSDTLVAGIMRLVAEAQESKSKVQALADKAAGWLFYLALASAAITAIVWTILGTQTLDFVLERVVTVLVIACPHALGLAIPLVTAITTAKAARSGLLIRNRIDFESARRADVVLFDKTGTLTTGKRSILAVKLAQRSELATTDDLLALAAAVETKSEHVLGEAIVREANLRALRMPTIGDFRSQSGFGVSAQWDGSDVLIGGPQMLTANKIELAVQDLVAVAEANEKGNTVVYVVVDQKPAGFIEFGDQIRETAAEAVYQLQRMRVRVAMVTGDATGVANAVAKDVGIEEVFAEVLPAGKSEIVKKLQADGSVVAFVGDGINDAPALAGADVGFAIGGGTDVAFDSAGLVLVTSDPIAVPAALRLAKRSVTKMRQNLFWAAGYNLVAIPLAAGALMPLGLVLSPAIGAVLMSLSTIIVAANAQLLRR</sequence>
<dbReference type="Gene3D" id="3.40.1110.10">
    <property type="entry name" value="Calcium-transporting ATPase, cytoplasmic domain N"/>
    <property type="match status" value="1"/>
</dbReference>
<proteinExistence type="inferred from homology"/>
<feature type="transmembrane region" description="Helical" evidence="16">
    <location>
        <begin position="111"/>
        <end position="132"/>
    </location>
</feature>
<dbReference type="PROSITE" id="PS00154">
    <property type="entry name" value="ATPASE_E1_E2"/>
    <property type="match status" value="1"/>
</dbReference>
<dbReference type="AlphaFoldDB" id="A0A6J6B6T8"/>
<dbReference type="SFLD" id="SFLDG00002">
    <property type="entry name" value="C1.7:_P-type_atpase_like"/>
    <property type="match status" value="1"/>
</dbReference>
<evidence type="ECO:0000256" key="1">
    <source>
        <dbReference type="ARBA" id="ARBA00004651"/>
    </source>
</evidence>
<dbReference type="FunFam" id="2.70.150.10:FF:000002">
    <property type="entry name" value="Copper-transporting ATPase 1, putative"/>
    <property type="match status" value="1"/>
</dbReference>
<feature type="domain" description="P-type ATPase A" evidence="17">
    <location>
        <begin position="244"/>
        <end position="349"/>
    </location>
</feature>
<dbReference type="InterPro" id="IPR059000">
    <property type="entry name" value="ATPase_P-type_domA"/>
</dbReference>
<feature type="compositionally biased region" description="Basic and acidic residues" evidence="15">
    <location>
        <begin position="78"/>
        <end position="88"/>
    </location>
</feature>
<keyword evidence="12 16" id="KW-1133">Transmembrane helix</keyword>
<feature type="transmembrane region" description="Helical" evidence="16">
    <location>
        <begin position="174"/>
        <end position="197"/>
    </location>
</feature>
<dbReference type="PRINTS" id="PR00119">
    <property type="entry name" value="CATATPASE"/>
</dbReference>
<evidence type="ECO:0000256" key="16">
    <source>
        <dbReference type="SAM" id="Phobius"/>
    </source>
</evidence>
<feature type="transmembrane region" description="Helical" evidence="16">
    <location>
        <begin position="209"/>
        <end position="226"/>
    </location>
</feature>
<comment type="subcellular location">
    <subcellularLocation>
        <location evidence="1">Cell membrane</location>
        <topology evidence="1">Multi-pass membrane protein</topology>
    </subcellularLocation>
</comment>
<dbReference type="SUPFAM" id="SSF81665">
    <property type="entry name" value="Calcium ATPase, transmembrane domain M"/>
    <property type="match status" value="1"/>
</dbReference>
<keyword evidence="3" id="KW-0813">Transport</keyword>
<reference evidence="18" key="1">
    <citation type="submission" date="2020-05" db="EMBL/GenBank/DDBJ databases">
        <authorList>
            <person name="Chiriac C."/>
            <person name="Salcher M."/>
            <person name="Ghai R."/>
            <person name="Kavagutti S V."/>
        </authorList>
    </citation>
    <scope>NUCLEOTIDE SEQUENCE</scope>
</reference>
<dbReference type="Gene3D" id="2.70.150.10">
    <property type="entry name" value="Calcium-transporting ATPase, cytoplasmic transduction domain A"/>
    <property type="match status" value="1"/>
</dbReference>
<keyword evidence="4" id="KW-1003">Cell membrane</keyword>
<keyword evidence="11" id="KW-1278">Translocase</keyword>
<dbReference type="GO" id="GO:0005524">
    <property type="term" value="F:ATP binding"/>
    <property type="evidence" value="ECO:0007669"/>
    <property type="project" value="UniProtKB-KW"/>
</dbReference>
<evidence type="ECO:0000256" key="8">
    <source>
        <dbReference type="ARBA" id="ARBA00022741"/>
    </source>
</evidence>
<evidence type="ECO:0000256" key="4">
    <source>
        <dbReference type="ARBA" id="ARBA00022475"/>
    </source>
</evidence>
<dbReference type="SUPFAM" id="SSF56784">
    <property type="entry name" value="HAD-like"/>
    <property type="match status" value="1"/>
</dbReference>
<keyword evidence="13" id="KW-0406">Ion transport</keyword>
<keyword evidence="14 16" id="KW-0472">Membrane</keyword>
<gene>
    <name evidence="18" type="ORF">UFOPK1410_00332</name>
</gene>
<evidence type="ECO:0000256" key="10">
    <source>
        <dbReference type="ARBA" id="ARBA00022842"/>
    </source>
</evidence>
<dbReference type="PRINTS" id="PR00943">
    <property type="entry name" value="CUATPASE"/>
</dbReference>
<dbReference type="InterPro" id="IPR008250">
    <property type="entry name" value="ATPase_P-typ_transduc_dom_A_sf"/>
</dbReference>
<dbReference type="GO" id="GO:0005507">
    <property type="term" value="F:copper ion binding"/>
    <property type="evidence" value="ECO:0007669"/>
    <property type="project" value="TreeGrafter"/>
</dbReference>
<dbReference type="EMBL" id="CAEZSH010000023">
    <property type="protein sequence ID" value="CAB4534158.1"/>
    <property type="molecule type" value="Genomic_DNA"/>
</dbReference>
<dbReference type="InterPro" id="IPR023214">
    <property type="entry name" value="HAD_sf"/>
</dbReference>
<evidence type="ECO:0000256" key="11">
    <source>
        <dbReference type="ARBA" id="ARBA00022967"/>
    </source>
</evidence>
<feature type="transmembrane region" description="Helical" evidence="16">
    <location>
        <begin position="400"/>
        <end position="425"/>
    </location>
</feature>
<dbReference type="SFLD" id="SFLDF00027">
    <property type="entry name" value="p-type_atpase"/>
    <property type="match status" value="1"/>
</dbReference>
<evidence type="ECO:0000256" key="3">
    <source>
        <dbReference type="ARBA" id="ARBA00022448"/>
    </source>
</evidence>
<dbReference type="Pfam" id="PF00702">
    <property type="entry name" value="Hydrolase"/>
    <property type="match status" value="1"/>
</dbReference>
<evidence type="ECO:0000256" key="5">
    <source>
        <dbReference type="ARBA" id="ARBA00022553"/>
    </source>
</evidence>
<evidence type="ECO:0000256" key="12">
    <source>
        <dbReference type="ARBA" id="ARBA00022989"/>
    </source>
</evidence>
<keyword evidence="8" id="KW-0547">Nucleotide-binding</keyword>